<proteinExistence type="predicted"/>
<accession>A0A6A6EC30</accession>
<evidence type="ECO:0000313" key="2">
    <source>
        <dbReference type="EMBL" id="KAF2189314.1"/>
    </source>
</evidence>
<evidence type="ECO:0000313" key="3">
    <source>
        <dbReference type="Proteomes" id="UP000800200"/>
    </source>
</evidence>
<organism evidence="2 3">
    <name type="scientific">Zopfia rhizophila CBS 207.26</name>
    <dbReference type="NCBI Taxonomy" id="1314779"/>
    <lineage>
        <taxon>Eukaryota</taxon>
        <taxon>Fungi</taxon>
        <taxon>Dikarya</taxon>
        <taxon>Ascomycota</taxon>
        <taxon>Pezizomycotina</taxon>
        <taxon>Dothideomycetes</taxon>
        <taxon>Dothideomycetes incertae sedis</taxon>
        <taxon>Zopfiaceae</taxon>
        <taxon>Zopfia</taxon>
    </lineage>
</organism>
<evidence type="ECO:0000256" key="1">
    <source>
        <dbReference type="SAM" id="Phobius"/>
    </source>
</evidence>
<protein>
    <submittedName>
        <fullName evidence="2">Uncharacterized protein</fullName>
    </submittedName>
</protein>
<keyword evidence="3" id="KW-1185">Reference proteome</keyword>
<dbReference type="Proteomes" id="UP000800200">
    <property type="component" value="Unassembled WGS sequence"/>
</dbReference>
<dbReference type="AlphaFoldDB" id="A0A6A6EC30"/>
<keyword evidence="1" id="KW-0812">Transmembrane</keyword>
<sequence>MFVSVTYDRKPYSSLVPALTLTIVLNASLVSFSSGSSIEKVLRSRLENLQWREVLIGRTFWHTVWRSDRLHDESLLKC</sequence>
<keyword evidence="1" id="KW-0472">Membrane</keyword>
<gene>
    <name evidence="2" type="ORF">K469DRAFT_63017</name>
</gene>
<feature type="transmembrane region" description="Helical" evidence="1">
    <location>
        <begin position="12"/>
        <end position="35"/>
    </location>
</feature>
<dbReference type="EMBL" id="ML994621">
    <property type="protein sequence ID" value="KAF2189314.1"/>
    <property type="molecule type" value="Genomic_DNA"/>
</dbReference>
<keyword evidence="1" id="KW-1133">Transmembrane helix</keyword>
<reference evidence="2" key="1">
    <citation type="journal article" date="2020" name="Stud. Mycol.">
        <title>101 Dothideomycetes genomes: a test case for predicting lifestyles and emergence of pathogens.</title>
        <authorList>
            <person name="Haridas S."/>
            <person name="Albert R."/>
            <person name="Binder M."/>
            <person name="Bloem J."/>
            <person name="Labutti K."/>
            <person name="Salamov A."/>
            <person name="Andreopoulos B."/>
            <person name="Baker S."/>
            <person name="Barry K."/>
            <person name="Bills G."/>
            <person name="Bluhm B."/>
            <person name="Cannon C."/>
            <person name="Castanera R."/>
            <person name="Culley D."/>
            <person name="Daum C."/>
            <person name="Ezra D."/>
            <person name="Gonzalez J."/>
            <person name="Henrissat B."/>
            <person name="Kuo A."/>
            <person name="Liang C."/>
            <person name="Lipzen A."/>
            <person name="Lutzoni F."/>
            <person name="Magnuson J."/>
            <person name="Mondo S."/>
            <person name="Nolan M."/>
            <person name="Ohm R."/>
            <person name="Pangilinan J."/>
            <person name="Park H.-J."/>
            <person name="Ramirez L."/>
            <person name="Alfaro M."/>
            <person name="Sun H."/>
            <person name="Tritt A."/>
            <person name="Yoshinaga Y."/>
            <person name="Zwiers L.-H."/>
            <person name="Turgeon B."/>
            <person name="Goodwin S."/>
            <person name="Spatafora J."/>
            <person name="Crous P."/>
            <person name="Grigoriev I."/>
        </authorList>
    </citation>
    <scope>NUCLEOTIDE SEQUENCE</scope>
    <source>
        <strain evidence="2">CBS 207.26</strain>
    </source>
</reference>
<name>A0A6A6EC30_9PEZI</name>